<dbReference type="PRINTS" id="PR00411">
    <property type="entry name" value="PNDRDTASEI"/>
</dbReference>
<organism evidence="2">
    <name type="scientific">marine sediment metagenome</name>
    <dbReference type="NCBI Taxonomy" id="412755"/>
    <lineage>
        <taxon>unclassified sequences</taxon>
        <taxon>metagenomes</taxon>
        <taxon>ecological metagenomes</taxon>
    </lineage>
</organism>
<accession>X1JW12</accession>
<dbReference type="PRINTS" id="PR00368">
    <property type="entry name" value="FADPNR"/>
</dbReference>
<dbReference type="EMBL" id="BARU01035891">
    <property type="protein sequence ID" value="GAH85590.1"/>
    <property type="molecule type" value="Genomic_DNA"/>
</dbReference>
<dbReference type="GO" id="GO:0003955">
    <property type="term" value="F:NAD(P)H dehydrogenase (quinone) activity"/>
    <property type="evidence" value="ECO:0007669"/>
    <property type="project" value="TreeGrafter"/>
</dbReference>
<feature type="non-terminal residue" evidence="2">
    <location>
        <position position="1"/>
    </location>
</feature>
<dbReference type="PANTHER" id="PTHR43014:SF4">
    <property type="entry name" value="PYRIDINE NUCLEOTIDE-DISULFIDE OXIDOREDUCTASE RCLA-RELATED"/>
    <property type="match status" value="1"/>
</dbReference>
<dbReference type="GO" id="GO:0050660">
    <property type="term" value="F:flavin adenine dinucleotide binding"/>
    <property type="evidence" value="ECO:0007669"/>
    <property type="project" value="TreeGrafter"/>
</dbReference>
<proteinExistence type="predicted"/>
<protein>
    <recommendedName>
        <fullName evidence="1">FAD/NAD(P)-binding domain-containing protein</fullName>
    </recommendedName>
</protein>
<dbReference type="AlphaFoldDB" id="X1JW12"/>
<dbReference type="InterPro" id="IPR023753">
    <property type="entry name" value="FAD/NAD-binding_dom"/>
</dbReference>
<evidence type="ECO:0000259" key="1">
    <source>
        <dbReference type="Pfam" id="PF07992"/>
    </source>
</evidence>
<reference evidence="2" key="1">
    <citation type="journal article" date="2014" name="Front. Microbiol.">
        <title>High frequency of phylogenetically diverse reductive dehalogenase-homologous genes in deep subseafloor sedimentary metagenomes.</title>
        <authorList>
            <person name="Kawai M."/>
            <person name="Futagami T."/>
            <person name="Toyoda A."/>
            <person name="Takaki Y."/>
            <person name="Nishi S."/>
            <person name="Hori S."/>
            <person name="Arai W."/>
            <person name="Tsubouchi T."/>
            <person name="Morono Y."/>
            <person name="Uchiyama I."/>
            <person name="Ito T."/>
            <person name="Fujiyama A."/>
            <person name="Inagaki F."/>
            <person name="Takami H."/>
        </authorList>
    </citation>
    <scope>NUCLEOTIDE SEQUENCE</scope>
    <source>
        <strain evidence="2">Expedition CK06-06</strain>
    </source>
</reference>
<comment type="caution">
    <text evidence="2">The sequence shown here is derived from an EMBL/GenBank/DDBJ whole genome shotgun (WGS) entry which is preliminary data.</text>
</comment>
<dbReference type="Pfam" id="PF07992">
    <property type="entry name" value="Pyr_redox_2"/>
    <property type="match status" value="1"/>
</dbReference>
<dbReference type="PANTHER" id="PTHR43014">
    <property type="entry name" value="MERCURIC REDUCTASE"/>
    <property type="match status" value="1"/>
</dbReference>
<dbReference type="InterPro" id="IPR036188">
    <property type="entry name" value="FAD/NAD-bd_sf"/>
</dbReference>
<dbReference type="SUPFAM" id="SSF51905">
    <property type="entry name" value="FAD/NAD(P)-binding domain"/>
    <property type="match status" value="1"/>
</dbReference>
<feature type="domain" description="FAD/NAD(P)-binding" evidence="1">
    <location>
        <begin position="1"/>
        <end position="206"/>
    </location>
</feature>
<gene>
    <name evidence="2" type="ORF">S03H2_56117</name>
</gene>
<name>X1JW12_9ZZZZ</name>
<dbReference type="Gene3D" id="3.50.50.60">
    <property type="entry name" value="FAD/NAD(P)-binding domain"/>
    <property type="match status" value="2"/>
</dbReference>
<sequence length="232" mass="25781">WGCIPSKMLIYVADRIVEIEEAKKLGVDAEIKNIDFHAVMERMRKSRQESQVHIRRGISESKNLDFYEGECHFVSDYTLDVNGNKLKGEKIFIASGSRPFTPAIKGLENIDYLTNESALELKDRPDSLIIIGGGYIAVEYGHFFAAMGTEVTILEMADRLVLSEEPEISEVLKSELSKRMGVHTNAQADEVKVNQNGVSVVTVDKKSGSRKRTSPSITSIPLARNASGDSCW</sequence>
<evidence type="ECO:0000313" key="2">
    <source>
        <dbReference type="EMBL" id="GAH85590.1"/>
    </source>
</evidence>